<evidence type="ECO:0000313" key="2">
    <source>
        <dbReference type="Proteomes" id="UP000594263"/>
    </source>
</evidence>
<dbReference type="AlphaFoldDB" id="A0A7N0UTP0"/>
<proteinExistence type="predicted"/>
<dbReference type="Gramene" id="Kaladp0081s0388.1.v1.1">
    <property type="protein sequence ID" value="Kaladp0081s0388.1.v1.1.CDS.1"/>
    <property type="gene ID" value="Kaladp0081s0388.v1.1"/>
</dbReference>
<dbReference type="Proteomes" id="UP000594263">
    <property type="component" value="Unplaced"/>
</dbReference>
<name>A0A7N0UTP0_KALFE</name>
<accession>A0A7N0UTP0</accession>
<reference evidence="1" key="1">
    <citation type="submission" date="2021-01" db="UniProtKB">
        <authorList>
            <consortium name="EnsemblPlants"/>
        </authorList>
    </citation>
    <scope>IDENTIFICATION</scope>
</reference>
<evidence type="ECO:0000313" key="1">
    <source>
        <dbReference type="EnsemblPlants" id="Kaladp0081s0388.1.v1.1.CDS.1"/>
    </source>
</evidence>
<sequence>MQTSIRQISLPARGCRSNPGLDYSASSCPVLHPLSPFLYKFVILFPNVFHQTGESKTPIKISILKKFSNNLLFYNHSLKFCIVI</sequence>
<protein>
    <submittedName>
        <fullName evidence="1">Uncharacterized protein</fullName>
    </submittedName>
</protein>
<organism evidence="1 2">
    <name type="scientific">Kalanchoe fedtschenkoi</name>
    <name type="common">Lavender scallops</name>
    <name type="synonym">South American air plant</name>
    <dbReference type="NCBI Taxonomy" id="63787"/>
    <lineage>
        <taxon>Eukaryota</taxon>
        <taxon>Viridiplantae</taxon>
        <taxon>Streptophyta</taxon>
        <taxon>Embryophyta</taxon>
        <taxon>Tracheophyta</taxon>
        <taxon>Spermatophyta</taxon>
        <taxon>Magnoliopsida</taxon>
        <taxon>eudicotyledons</taxon>
        <taxon>Gunneridae</taxon>
        <taxon>Pentapetalae</taxon>
        <taxon>Saxifragales</taxon>
        <taxon>Crassulaceae</taxon>
        <taxon>Kalanchoe</taxon>
    </lineage>
</organism>
<dbReference type="EnsemblPlants" id="Kaladp0081s0388.1.v1.1">
    <property type="protein sequence ID" value="Kaladp0081s0388.1.v1.1.CDS.1"/>
    <property type="gene ID" value="Kaladp0081s0388.v1.1"/>
</dbReference>
<keyword evidence="2" id="KW-1185">Reference proteome</keyword>